<reference evidence="12" key="1">
    <citation type="journal article" date="2021" name="Nat. Commun.">
        <title>Genomic analyses provide insights into spinach domestication and the genetic basis of agronomic traits.</title>
        <authorList>
            <person name="Cai X."/>
            <person name="Sun X."/>
            <person name="Xu C."/>
            <person name="Sun H."/>
            <person name="Wang X."/>
            <person name="Ge C."/>
            <person name="Zhang Z."/>
            <person name="Wang Q."/>
            <person name="Fei Z."/>
            <person name="Jiao C."/>
            <person name="Wang Q."/>
        </authorList>
    </citation>
    <scope>NUCLEOTIDE SEQUENCE [LARGE SCALE GENOMIC DNA]</scope>
    <source>
        <strain evidence="12">cv. Varoflay</strain>
    </source>
</reference>
<feature type="transmembrane region" description="Helical" evidence="10">
    <location>
        <begin position="193"/>
        <end position="213"/>
    </location>
</feature>
<evidence type="ECO:0000256" key="5">
    <source>
        <dbReference type="ARBA" id="ARBA00022597"/>
    </source>
</evidence>
<dbReference type="Proteomes" id="UP000813463">
    <property type="component" value="Chromosome 1"/>
</dbReference>
<dbReference type="AlphaFoldDB" id="A0A9R0JSV4"/>
<feature type="region of interest" description="Disordered" evidence="11">
    <location>
        <begin position="239"/>
        <end position="262"/>
    </location>
</feature>
<comment type="subcellular location">
    <subcellularLocation>
        <location evidence="1 10">Cell membrane</location>
        <topology evidence="1 10">Multi-pass membrane protein</topology>
    </subcellularLocation>
</comment>
<keyword evidence="9 10" id="KW-0472">Membrane</keyword>
<keyword evidence="12" id="KW-1185">Reference proteome</keyword>
<feature type="transmembrane region" description="Helical" evidence="10">
    <location>
        <begin position="6"/>
        <end position="26"/>
    </location>
</feature>
<dbReference type="RefSeq" id="XP_021845860.1">
    <property type="nucleotide sequence ID" value="XM_021990168.2"/>
</dbReference>
<keyword evidence="6 10" id="KW-0812">Transmembrane</keyword>
<dbReference type="Gene3D" id="1.20.1280.290">
    <property type="match status" value="2"/>
</dbReference>
<keyword evidence="7" id="KW-0677">Repeat</keyword>
<feature type="transmembrane region" description="Helical" evidence="10">
    <location>
        <begin position="100"/>
        <end position="122"/>
    </location>
</feature>
<organism evidence="12 13">
    <name type="scientific">Spinacia oleracea</name>
    <name type="common">Spinach</name>
    <dbReference type="NCBI Taxonomy" id="3562"/>
    <lineage>
        <taxon>Eukaryota</taxon>
        <taxon>Viridiplantae</taxon>
        <taxon>Streptophyta</taxon>
        <taxon>Embryophyta</taxon>
        <taxon>Tracheophyta</taxon>
        <taxon>Spermatophyta</taxon>
        <taxon>Magnoliopsida</taxon>
        <taxon>eudicotyledons</taxon>
        <taxon>Gunneridae</taxon>
        <taxon>Pentapetalae</taxon>
        <taxon>Caryophyllales</taxon>
        <taxon>Chenopodiaceae</taxon>
        <taxon>Chenopodioideae</taxon>
        <taxon>Anserineae</taxon>
        <taxon>Spinacia</taxon>
    </lineage>
</organism>
<evidence type="ECO:0000256" key="4">
    <source>
        <dbReference type="ARBA" id="ARBA00022475"/>
    </source>
</evidence>
<dbReference type="Pfam" id="PF03083">
    <property type="entry name" value="MtN3_slv"/>
    <property type="match status" value="2"/>
</dbReference>
<evidence type="ECO:0000256" key="3">
    <source>
        <dbReference type="ARBA" id="ARBA00022448"/>
    </source>
</evidence>
<dbReference type="KEGG" id="soe:110785682"/>
<dbReference type="GO" id="GO:0005886">
    <property type="term" value="C:plasma membrane"/>
    <property type="evidence" value="ECO:0007669"/>
    <property type="project" value="UniProtKB-SubCell"/>
</dbReference>
<evidence type="ECO:0000256" key="11">
    <source>
        <dbReference type="SAM" id="MobiDB-lite"/>
    </source>
</evidence>
<dbReference type="GeneID" id="110785682"/>
<dbReference type="FunFam" id="1.20.1280.290:FF:000001">
    <property type="entry name" value="Bidirectional sugar transporter SWEET"/>
    <property type="match status" value="1"/>
</dbReference>
<feature type="transmembrane region" description="Helical" evidence="10">
    <location>
        <begin position="134"/>
        <end position="153"/>
    </location>
</feature>
<evidence type="ECO:0000256" key="6">
    <source>
        <dbReference type="ARBA" id="ARBA00022692"/>
    </source>
</evidence>
<keyword evidence="4" id="KW-1003">Cell membrane</keyword>
<feature type="transmembrane region" description="Helical" evidence="10">
    <location>
        <begin position="47"/>
        <end position="64"/>
    </location>
</feature>
<evidence type="ECO:0000256" key="9">
    <source>
        <dbReference type="ARBA" id="ARBA00023136"/>
    </source>
</evidence>
<evidence type="ECO:0000256" key="10">
    <source>
        <dbReference type="RuleBase" id="RU910715"/>
    </source>
</evidence>
<evidence type="ECO:0000256" key="2">
    <source>
        <dbReference type="ARBA" id="ARBA00007809"/>
    </source>
</evidence>
<keyword evidence="8 10" id="KW-1133">Transmembrane helix</keyword>
<accession>A0A9R0JSV4</accession>
<evidence type="ECO:0000256" key="1">
    <source>
        <dbReference type="ARBA" id="ARBA00004651"/>
    </source>
</evidence>
<evidence type="ECO:0000256" key="7">
    <source>
        <dbReference type="ARBA" id="ARBA00022737"/>
    </source>
</evidence>
<feature type="transmembrane region" description="Helical" evidence="10">
    <location>
        <begin position="70"/>
        <end position="93"/>
    </location>
</feature>
<protein>
    <recommendedName>
        <fullName evidence="10">Bidirectional sugar transporter SWEET</fullName>
    </recommendedName>
</protein>
<dbReference type="PANTHER" id="PTHR10791:SF222">
    <property type="entry name" value="BIDIRECTIONAL SUGAR TRANSPORTER SWEET15"/>
    <property type="match status" value="1"/>
</dbReference>
<evidence type="ECO:0000313" key="12">
    <source>
        <dbReference type="Proteomes" id="UP000813463"/>
    </source>
</evidence>
<dbReference type="GO" id="GO:0008643">
    <property type="term" value="P:carbohydrate transport"/>
    <property type="evidence" value="ECO:0000318"/>
    <property type="project" value="GO_Central"/>
</dbReference>
<reference evidence="13" key="2">
    <citation type="submission" date="2025-08" db="UniProtKB">
        <authorList>
            <consortium name="RefSeq"/>
        </authorList>
    </citation>
    <scope>IDENTIFICATION</scope>
    <source>
        <tissue evidence="13">Leaf</tissue>
    </source>
</reference>
<dbReference type="GO" id="GO:0016020">
    <property type="term" value="C:membrane"/>
    <property type="evidence" value="ECO:0000318"/>
    <property type="project" value="GO_Central"/>
</dbReference>
<dbReference type="GO" id="GO:0051119">
    <property type="term" value="F:sugar transmembrane transporter activity"/>
    <property type="evidence" value="ECO:0000318"/>
    <property type="project" value="GO_Central"/>
</dbReference>
<dbReference type="InterPro" id="IPR047664">
    <property type="entry name" value="SWEET"/>
</dbReference>
<evidence type="ECO:0000313" key="13">
    <source>
        <dbReference type="RefSeq" id="XP_021845860.1"/>
    </source>
</evidence>
<keyword evidence="5 10" id="KW-0762">Sugar transport</keyword>
<keyword evidence="3 10" id="KW-0813">Transport</keyword>
<dbReference type="FunFam" id="1.20.1280.290:FF:000003">
    <property type="entry name" value="Bidirectional sugar transporter SWEET"/>
    <property type="match status" value="1"/>
</dbReference>
<proteinExistence type="inferred from homology"/>
<name>A0A9R0JSV4_SPIOL</name>
<evidence type="ECO:0000256" key="8">
    <source>
        <dbReference type="ARBA" id="ARBA00022989"/>
    </source>
</evidence>
<dbReference type="OrthoDB" id="409725at2759"/>
<dbReference type="InterPro" id="IPR004316">
    <property type="entry name" value="SWEET_rpt"/>
</dbReference>
<gene>
    <name evidence="13" type="primary">LOC110785682</name>
</gene>
<comment type="similarity">
    <text evidence="2 10">Belongs to the SWEET sugar transporter family.</text>
</comment>
<sequence>MAMHTSALSLTIVGILGNIISICVYLSPLPTYYRIYKKKSTEGFQSVPYVVALFSAMLWLYYALLKKKEYFLISINSVGCIIETLYIAFYYVYASRKARIFTGTLVLSLNLVIFSMIVLIVQLKLNDGIDQVKVLGVICAVVSIAVFAAPLTIMVKVIRTKSVEYMPFTLSFCLTLCAIIWFAYGLLRKDPFISIPNIFGFVLGVLQMVLYAVCKNCCIPQETAVQTNSGNPTNLVTGNMADRKDISNEPPQTKLSTIDPAV</sequence>
<feature type="transmembrane region" description="Helical" evidence="10">
    <location>
        <begin position="165"/>
        <end position="187"/>
    </location>
</feature>
<dbReference type="PANTHER" id="PTHR10791">
    <property type="entry name" value="RAG1-ACTIVATING PROTEIN 1"/>
    <property type="match status" value="1"/>
</dbReference>
<comment type="function">
    <text evidence="10">Mediates both low-affinity uptake and efflux of sugar across the membrane.</text>
</comment>